<protein>
    <submittedName>
        <fullName evidence="3">Putative 149 kDa protein</fullName>
    </submittedName>
</protein>
<feature type="domain" description="Reverse transcriptase" evidence="2">
    <location>
        <begin position="699"/>
        <end position="960"/>
    </location>
</feature>
<feature type="compositionally biased region" description="Basic and acidic residues" evidence="1">
    <location>
        <begin position="2034"/>
        <end position="2048"/>
    </location>
</feature>
<feature type="compositionally biased region" description="Low complexity" evidence="1">
    <location>
        <begin position="2295"/>
        <end position="2313"/>
    </location>
</feature>
<sequence length="2590" mass="286503">MEGALPSGEDGGEVRRAENVSIPHSPTSVVDVNDDDEGEDMDLELPDPALCPGAGEGEGGGKRRRPEQARGSSPDGERAESPSKRVHDDASGIVTCRELRLMLGQHMMEMKAAWGNFEGRVAAVEKLARGHDKELKAVHTRHKGLEARVQGIQAKGDATSRRTEELEGKVEQLASQVQELASRPSGVVVGKEQLHDGVGDPWADYLNKKNAEDGVKGHGASSRDEGRNLSEEDQKTLIIGGWLPDTRRAKIEEEVEIVLGHEAIQPLLDTDKLVIFGPRRSFGMLRFQLRQGEQLPALKKRMWEVVLKIRGEKFILESTKGEHGLGGKTVWASFVKTPEARRRSALCSLTRRVTIQLAGLGGDKKNEAAMAPEGYDVDWGTGTIWSGELKLASATHRRDGNRGDDFFQLPQGWVDIRAITTLTNVDWAEAVAAFQRMTLRREPQTLIIFVTKPRGWGFVLSVLSLLIVYYRHTILVMLNEKGATLTVFGVDRCRWVKYTLILKRGIEWEVIMLFSPLLPFLLVHPPNGYKAPAYRDPDQVREAIRQAKVEKTPTSWKKVHKLRKLARHEWEAQRISSILQGDWSQYRERKRQLSKRSGWWGALLERCGEEELTQQTREHLADKLCGPDAHVWDEQLDGFLARVEVERDWMPFTLQDVQEQLGRMKKGSSVGPDGIGVDLLRHIAGHSVLAQDLVDIVKHIVRHTAVPETWSTSLLALLAKVDVPKAPSDLRPIAMSSAMQKLVSKLIMERVFPLLRRGTDVCCSGKNRQAADLVGCFTHLRDVTKEWGMPLVLAKLDIKGAFDSLGRHALAEYLTSKLQHCEVGRELKYLLQQLRPNLLTGGVPGGDRLDLWCTTGIRQGSPESAELFALVLQDALESMLDGASWKALRRAIPELEVELLMYQDDLFLWDTDVKRLGRRLELIDTCLQQLGLQLAAKKTAVTCTSDYVGSRQVQFRGSNIRVQPPDEPIRVLGLHFSFDGDSTRQAKELITRLRAAFREHRELLRGRASWTNKLFALKMLVEGTISWVAGAVYWSPQDMAALNTLQLHILRDIFGLRRGADESWVDYNQRTLRYVRMWMHANGCERKMMGGAFRLKLAYLPDSFPGGTWDGGEINKAFPLGPVDYDTPGGVNLLLKVGERVNFADMVQRGRRLDTIREIEGTGKCSDLDDTVDHLRGGALWEEWFDRDLCQYVLLFDCHDTIVFYDIYDLFYDLDTLIHDPYNLLDVFVALGVCDILGSYDLFDIFDLVDFNDPVVLHVFNSYIPDILVNADFFDINDILDIFDIDDIFDITDIFDIHDIFNIDDIADIDTADSFDVDDVLDMLDIHDILDVDDIADINVADIHIHGIAYIANVATALAVVDFDNLDDYLAFVEPTVLGASLASTTSTTSSLPDPPAVEGQNGTVNTGGNDEIGDFVPVAGPEQLASMTLEELLDAELLGRLNQSGHLLMSLDQEPVGYNVVQEHAANRPPSIDWAHDLLHRIAQQMVDETHTAEQFGEPSTVRWSAHRAALEFREIGQLLCRLADLAMHNFRRPLSEPRTTPPINSVMHRHYRQWSHRWRGMAGQVVQEVFMHEDALDQQLRDDMQSREEHEQRLQQLRALEQLRVRPPSGPEAGLGVSVPRRPLGTQAGFKRTRDGAPVAVTTSAGAMPPSRRPGTNSTGVPSGACSSSDAPATMFGDEPYAATNLTSPRAGSHSGEDDFLDDRYLIPSAPVGRPGIVTPFNERGQPRTPVIPAAPVFNPANPITPQEVLELTTAEGETTDAVLADILTTPSLSTTTTSTLGVTFWSEFLSYASSTSSTTTSASPHEDVDYDGEEVHVAVEEPDVDDVHVEVEDEETAEAMRDEGSPVGTFRASEAEMSDGVDHGAGIGEFPDFPLHGCASSAQDPPRDPSLEKGTVHLVAYHIHYDYVGELDCVHNSEPGDEHCRYIDSAFDVAPVLDILILFCLALGCLVVFRDCDGSADFALGWYSAPLMKKAKKPLGLKKKKQVSKDAAAPASEPPAAAKEVPKAAGKEGGSPPASPLHKAKAKAKVKKEASEKAEKKDEKKEALAAQAVKEILKAIEQPDVQKHGTFILPDWHTTYKDQLGSYKKFVKRSTQLQVIEMEEGVYIIQKAGDTTGLAWPASLAPAGEAAVVPQAKAKAAVVPQAKAKAAKGDWKQLLASAWNIYCQATARHEWNIDVFTSALARGVRTTKPVNGDSAPASPKEATVPLSAPVFCGCVPAKEQAKPAMVQIAAKEICQGAAQAEAQVQKKILKKKGPKGKAPAEGPKKTLKKKGPKTKVGEEKAPGSHPQAAMSSTSASSDTMPASTATHLPPQWHLADPTPSAEAFLRPSSPGNSVRTNYPGHTSKHISRVTACVGQQETIRYCYARPEEASGQPRPGDAVATAIMTHLFVEARRQWDTFAQRLLNFMFLWHGPVLSSYARLYKMVTTVSGWTKDSGGHSNSPQEDVLASILAFGLLDLKTEDIYASELTSDDMLFGDANVPGWPQMAFLRFCCLQFLQNVADKANASQQCRDMMDQCDAQSAGVQRYEFISRKAFLRARERNFRDAQSAGVQRYEFISRKDSDWVMLVDVNWKEPRHPAPAMFS</sequence>
<organism evidence="3 4">
    <name type="scientific">Symbiodinium microadriaticum</name>
    <name type="common">Dinoflagellate</name>
    <name type="synonym">Zooxanthella microadriatica</name>
    <dbReference type="NCBI Taxonomy" id="2951"/>
    <lineage>
        <taxon>Eukaryota</taxon>
        <taxon>Sar</taxon>
        <taxon>Alveolata</taxon>
        <taxon>Dinophyceae</taxon>
        <taxon>Suessiales</taxon>
        <taxon>Symbiodiniaceae</taxon>
        <taxon>Symbiodinium</taxon>
    </lineage>
</organism>
<feature type="region of interest" description="Disordered" evidence="1">
    <location>
        <begin position="1602"/>
        <end position="1703"/>
    </location>
</feature>
<feature type="region of interest" description="Disordered" evidence="1">
    <location>
        <begin position="211"/>
        <end position="230"/>
    </location>
</feature>
<dbReference type="Proteomes" id="UP000186817">
    <property type="component" value="Unassembled WGS sequence"/>
</dbReference>
<dbReference type="Pfam" id="PF00078">
    <property type="entry name" value="RVT_1"/>
    <property type="match status" value="1"/>
</dbReference>
<dbReference type="PROSITE" id="PS50878">
    <property type="entry name" value="RT_POL"/>
    <property type="match status" value="1"/>
</dbReference>
<feature type="compositionally biased region" description="Polar residues" evidence="1">
    <location>
        <begin position="2336"/>
        <end position="2347"/>
    </location>
</feature>
<feature type="region of interest" description="Disordered" evidence="1">
    <location>
        <begin position="1"/>
        <end position="91"/>
    </location>
</feature>
<gene>
    <name evidence="3" type="ORF">AK812_SmicGene39846</name>
</gene>
<dbReference type="OrthoDB" id="10386898at2759"/>
<reference evidence="3 4" key="1">
    <citation type="submission" date="2016-02" db="EMBL/GenBank/DDBJ databases">
        <title>Genome analysis of coral dinoflagellate symbionts highlights evolutionary adaptations to a symbiotic lifestyle.</title>
        <authorList>
            <person name="Aranda M."/>
            <person name="Li Y."/>
            <person name="Liew Y.J."/>
            <person name="Baumgarten S."/>
            <person name="Simakov O."/>
            <person name="Wilson M."/>
            <person name="Piel J."/>
            <person name="Ashoor H."/>
            <person name="Bougouffa S."/>
            <person name="Bajic V.B."/>
            <person name="Ryu T."/>
            <person name="Ravasi T."/>
            <person name="Bayer T."/>
            <person name="Micklem G."/>
            <person name="Kim H."/>
            <person name="Bhak J."/>
            <person name="Lajeunesse T.C."/>
            <person name="Voolstra C.R."/>
        </authorList>
    </citation>
    <scope>NUCLEOTIDE SEQUENCE [LARGE SCALE GENOMIC DNA]</scope>
    <source>
        <strain evidence="3 4">CCMP2467</strain>
    </source>
</reference>
<feature type="compositionally biased region" description="Acidic residues" evidence="1">
    <location>
        <begin position="32"/>
        <end position="45"/>
    </location>
</feature>
<feature type="compositionally biased region" description="Basic and acidic residues" evidence="1">
    <location>
        <begin position="75"/>
        <end position="90"/>
    </location>
</feature>
<keyword evidence="4" id="KW-1185">Reference proteome</keyword>
<dbReference type="EMBL" id="LSRX01001444">
    <property type="protein sequence ID" value="OLP79822.1"/>
    <property type="molecule type" value="Genomic_DNA"/>
</dbReference>
<comment type="caution">
    <text evidence="3">The sequence shown here is derived from an EMBL/GenBank/DDBJ whole genome shotgun (WGS) entry which is preliminary data.</text>
</comment>
<evidence type="ECO:0000256" key="1">
    <source>
        <dbReference type="SAM" id="MobiDB-lite"/>
    </source>
</evidence>
<accession>A0A1Q9CA61</accession>
<evidence type="ECO:0000313" key="4">
    <source>
        <dbReference type="Proteomes" id="UP000186817"/>
    </source>
</evidence>
<evidence type="ECO:0000259" key="2">
    <source>
        <dbReference type="PROSITE" id="PS50878"/>
    </source>
</evidence>
<feature type="compositionally biased region" description="Polar residues" evidence="1">
    <location>
        <begin position="1656"/>
        <end position="1673"/>
    </location>
</feature>
<proteinExistence type="predicted"/>
<feature type="region of interest" description="Disordered" evidence="1">
    <location>
        <begin position="2255"/>
        <end position="2349"/>
    </location>
</feature>
<name>A0A1Q9CA61_SYMMI</name>
<feature type="compositionally biased region" description="Low complexity" evidence="1">
    <location>
        <begin position="1992"/>
        <end position="2006"/>
    </location>
</feature>
<evidence type="ECO:0000313" key="3">
    <source>
        <dbReference type="EMBL" id="OLP79822.1"/>
    </source>
</evidence>
<dbReference type="InterPro" id="IPR000477">
    <property type="entry name" value="RT_dom"/>
</dbReference>
<feature type="region of interest" description="Disordered" evidence="1">
    <location>
        <begin position="1985"/>
        <end position="2048"/>
    </location>
</feature>